<evidence type="ECO:0000256" key="7">
    <source>
        <dbReference type="ARBA" id="ARBA00022692"/>
    </source>
</evidence>
<evidence type="ECO:0000256" key="5">
    <source>
        <dbReference type="ARBA" id="ARBA00022475"/>
    </source>
</evidence>
<evidence type="ECO:0000256" key="2">
    <source>
        <dbReference type="ARBA" id="ARBA00006024"/>
    </source>
</evidence>
<feature type="transmembrane region" description="Helical" evidence="19">
    <location>
        <begin position="702"/>
        <end position="722"/>
    </location>
</feature>
<dbReference type="InterPro" id="IPR044492">
    <property type="entry name" value="P_typ_ATPase_HD_dom"/>
</dbReference>
<evidence type="ECO:0000313" key="22">
    <source>
        <dbReference type="EMBL" id="AQS55747.1"/>
    </source>
</evidence>
<dbReference type="InterPro" id="IPR023214">
    <property type="entry name" value="HAD_sf"/>
</dbReference>
<evidence type="ECO:0000256" key="11">
    <source>
        <dbReference type="ARBA" id="ARBA00022796"/>
    </source>
</evidence>
<dbReference type="Pfam" id="PF00122">
    <property type="entry name" value="E1-E2_ATPase"/>
    <property type="match status" value="1"/>
</dbReference>
<comment type="subcellular location">
    <subcellularLocation>
        <location evidence="1">Cell membrane</location>
        <topology evidence="1">Multi-pass membrane protein</topology>
    </subcellularLocation>
</comment>
<keyword evidence="10 19" id="KW-0547">Nucleotide-binding</keyword>
<dbReference type="NCBIfam" id="TIGR01525">
    <property type="entry name" value="ATPase-IB_hvy"/>
    <property type="match status" value="1"/>
</dbReference>
<dbReference type="Proteomes" id="UP000188603">
    <property type="component" value="Chromosome"/>
</dbReference>
<dbReference type="GO" id="GO:0005886">
    <property type="term" value="C:plasma membrane"/>
    <property type="evidence" value="ECO:0007669"/>
    <property type="project" value="UniProtKB-SubCell"/>
</dbReference>
<keyword evidence="4" id="KW-0813">Transport</keyword>
<dbReference type="GO" id="GO:0005524">
    <property type="term" value="F:ATP binding"/>
    <property type="evidence" value="ECO:0007669"/>
    <property type="project" value="UniProtKB-UniRule"/>
</dbReference>
<feature type="transmembrane region" description="Helical" evidence="19">
    <location>
        <begin position="183"/>
        <end position="202"/>
    </location>
</feature>
<feature type="transmembrane region" description="Helical" evidence="19">
    <location>
        <begin position="95"/>
        <end position="112"/>
    </location>
</feature>
<dbReference type="Gene3D" id="3.30.70.100">
    <property type="match status" value="1"/>
</dbReference>
<dbReference type="PROSITE" id="PS01047">
    <property type="entry name" value="HMA_1"/>
    <property type="match status" value="1"/>
</dbReference>
<keyword evidence="12 19" id="KW-0067">ATP-binding</keyword>
<keyword evidence="20" id="KW-0175">Coiled coil</keyword>
<dbReference type="CDD" id="cd00371">
    <property type="entry name" value="HMA"/>
    <property type="match status" value="1"/>
</dbReference>
<evidence type="ECO:0000259" key="21">
    <source>
        <dbReference type="PROSITE" id="PS50846"/>
    </source>
</evidence>
<protein>
    <recommendedName>
        <fullName evidence="3">P-type Cu(+) transporter</fullName>
        <ecNumber evidence="3">7.2.2.8</ecNumber>
    </recommendedName>
</protein>
<dbReference type="InterPro" id="IPR006121">
    <property type="entry name" value="HMA_dom"/>
</dbReference>
<dbReference type="NCBIfam" id="TIGR01511">
    <property type="entry name" value="ATPase-IB1_Cu"/>
    <property type="match status" value="1"/>
</dbReference>
<dbReference type="InterPro" id="IPR008250">
    <property type="entry name" value="ATPase_P-typ_transduc_dom_A_sf"/>
</dbReference>
<comment type="similarity">
    <text evidence="2 19">Belongs to the cation transport ATPase (P-type) (TC 3.A.3) family. Type IB subfamily.</text>
</comment>
<evidence type="ECO:0000256" key="1">
    <source>
        <dbReference type="ARBA" id="ARBA00004651"/>
    </source>
</evidence>
<evidence type="ECO:0000256" key="10">
    <source>
        <dbReference type="ARBA" id="ARBA00022741"/>
    </source>
</evidence>
<accession>A0A1U9K6R1</accession>
<dbReference type="InterPro" id="IPR036163">
    <property type="entry name" value="HMA_dom_sf"/>
</dbReference>
<dbReference type="SUPFAM" id="SSF55008">
    <property type="entry name" value="HMA, heavy metal-associated domain"/>
    <property type="match status" value="1"/>
</dbReference>
<evidence type="ECO:0000256" key="18">
    <source>
        <dbReference type="ARBA" id="ARBA00049289"/>
    </source>
</evidence>
<dbReference type="GO" id="GO:0055070">
    <property type="term" value="P:copper ion homeostasis"/>
    <property type="evidence" value="ECO:0007669"/>
    <property type="project" value="TreeGrafter"/>
</dbReference>
<reference evidence="22 23" key="1">
    <citation type="journal article" date="2015" name="Int. J. Syst. Evol. Microbiol.">
        <title>Novibacillus thermophilus gen. nov., sp. nov., a Gram-staining-negative and moderately thermophilic member of the family Thermoactinomycetaceae.</title>
        <authorList>
            <person name="Yang G."/>
            <person name="Chen J."/>
            <person name="Zhou S."/>
        </authorList>
    </citation>
    <scope>NUCLEOTIDE SEQUENCE [LARGE SCALE GENOMIC DNA]</scope>
    <source>
        <strain evidence="22 23">SG-1</strain>
    </source>
</reference>
<evidence type="ECO:0000313" key="23">
    <source>
        <dbReference type="Proteomes" id="UP000188603"/>
    </source>
</evidence>
<feature type="domain" description="HMA" evidence="21">
    <location>
        <begin position="5"/>
        <end position="71"/>
    </location>
</feature>
<keyword evidence="7 19" id="KW-0812">Transmembrane</keyword>
<organism evidence="22 23">
    <name type="scientific">Novibacillus thermophilus</name>
    <dbReference type="NCBI Taxonomy" id="1471761"/>
    <lineage>
        <taxon>Bacteria</taxon>
        <taxon>Bacillati</taxon>
        <taxon>Bacillota</taxon>
        <taxon>Bacilli</taxon>
        <taxon>Bacillales</taxon>
        <taxon>Thermoactinomycetaceae</taxon>
        <taxon>Novibacillus</taxon>
    </lineage>
</organism>
<proteinExistence type="inferred from homology"/>
<dbReference type="PROSITE" id="PS00154">
    <property type="entry name" value="ATPASE_E1_E2"/>
    <property type="match status" value="1"/>
</dbReference>
<keyword evidence="17 19" id="KW-0472">Membrane</keyword>
<comment type="catalytic activity">
    <reaction evidence="18">
        <text>Cu(+)(in) + ATP + H2O = Cu(+)(out) + ADP + phosphate + H(+)</text>
        <dbReference type="Rhea" id="RHEA:25792"/>
        <dbReference type="ChEBI" id="CHEBI:15377"/>
        <dbReference type="ChEBI" id="CHEBI:15378"/>
        <dbReference type="ChEBI" id="CHEBI:30616"/>
        <dbReference type="ChEBI" id="CHEBI:43474"/>
        <dbReference type="ChEBI" id="CHEBI:49552"/>
        <dbReference type="ChEBI" id="CHEBI:456216"/>
        <dbReference type="EC" id="7.2.2.8"/>
    </reaction>
</comment>
<evidence type="ECO:0000256" key="19">
    <source>
        <dbReference type="RuleBase" id="RU362081"/>
    </source>
</evidence>
<dbReference type="InterPro" id="IPR023298">
    <property type="entry name" value="ATPase_P-typ_TM_dom_sf"/>
</dbReference>
<dbReference type="SFLD" id="SFLDS00003">
    <property type="entry name" value="Haloacid_Dehalogenase"/>
    <property type="match status" value="1"/>
</dbReference>
<dbReference type="KEGG" id="ntr:B0W44_08030"/>
<evidence type="ECO:0000256" key="3">
    <source>
        <dbReference type="ARBA" id="ARBA00012517"/>
    </source>
</evidence>
<evidence type="ECO:0000256" key="9">
    <source>
        <dbReference type="ARBA" id="ARBA00022737"/>
    </source>
</evidence>
<keyword evidence="11" id="KW-0187">Copper transport</keyword>
<dbReference type="PANTHER" id="PTHR43520:SF8">
    <property type="entry name" value="P-TYPE CU(+) TRANSPORTER"/>
    <property type="match status" value="1"/>
</dbReference>
<dbReference type="SUPFAM" id="SSF81665">
    <property type="entry name" value="Calcium ATPase, transmembrane domain M"/>
    <property type="match status" value="1"/>
</dbReference>
<evidence type="ECO:0000256" key="14">
    <source>
        <dbReference type="ARBA" id="ARBA00022989"/>
    </source>
</evidence>
<dbReference type="InterPro" id="IPR017969">
    <property type="entry name" value="Heavy-metal-associated_CS"/>
</dbReference>
<keyword evidence="15" id="KW-0186">Copper</keyword>
<dbReference type="SUPFAM" id="SSF81653">
    <property type="entry name" value="Calcium ATPase, transduction domain A"/>
    <property type="match status" value="1"/>
</dbReference>
<evidence type="ECO:0000256" key="12">
    <source>
        <dbReference type="ARBA" id="ARBA00022840"/>
    </source>
</evidence>
<dbReference type="InterPro" id="IPR001757">
    <property type="entry name" value="P_typ_ATPase"/>
</dbReference>
<evidence type="ECO:0000256" key="20">
    <source>
        <dbReference type="SAM" id="Coils"/>
    </source>
</evidence>
<dbReference type="RefSeq" id="WP_077719612.1">
    <property type="nucleotide sequence ID" value="NZ_CP019699.1"/>
</dbReference>
<evidence type="ECO:0000256" key="13">
    <source>
        <dbReference type="ARBA" id="ARBA00022967"/>
    </source>
</evidence>
<keyword evidence="6" id="KW-0597">Phosphoprotein</keyword>
<dbReference type="InterPro" id="IPR036412">
    <property type="entry name" value="HAD-like_sf"/>
</dbReference>
<keyword evidence="5 19" id="KW-1003">Cell membrane</keyword>
<evidence type="ECO:0000256" key="15">
    <source>
        <dbReference type="ARBA" id="ARBA00023008"/>
    </source>
</evidence>
<dbReference type="InterPro" id="IPR027256">
    <property type="entry name" value="P-typ_ATPase_IB"/>
</dbReference>
<evidence type="ECO:0000256" key="17">
    <source>
        <dbReference type="ARBA" id="ARBA00023136"/>
    </source>
</evidence>
<dbReference type="GO" id="GO:0005507">
    <property type="term" value="F:copper ion binding"/>
    <property type="evidence" value="ECO:0007669"/>
    <property type="project" value="TreeGrafter"/>
</dbReference>
<dbReference type="PROSITE" id="PS01229">
    <property type="entry name" value="COF_2"/>
    <property type="match status" value="1"/>
</dbReference>
<keyword evidence="13" id="KW-1278">Translocase</keyword>
<dbReference type="CDD" id="cd02094">
    <property type="entry name" value="P-type_ATPase_Cu-like"/>
    <property type="match status" value="1"/>
</dbReference>
<dbReference type="Gene3D" id="3.40.1110.10">
    <property type="entry name" value="Calcium-transporting ATPase, cytoplasmic domain N"/>
    <property type="match status" value="1"/>
</dbReference>
<dbReference type="PRINTS" id="PR00943">
    <property type="entry name" value="CUATPASE"/>
</dbReference>
<dbReference type="PANTHER" id="PTHR43520">
    <property type="entry name" value="ATP7, ISOFORM B"/>
    <property type="match status" value="1"/>
</dbReference>
<keyword evidence="14 19" id="KW-1133">Transmembrane helix</keyword>
<dbReference type="InterPro" id="IPR023299">
    <property type="entry name" value="ATPase_P-typ_cyto_dom_N"/>
</dbReference>
<dbReference type="GO" id="GO:0016887">
    <property type="term" value="F:ATP hydrolysis activity"/>
    <property type="evidence" value="ECO:0007669"/>
    <property type="project" value="InterPro"/>
</dbReference>
<keyword evidence="16" id="KW-0406">Ion transport</keyword>
<dbReference type="SFLD" id="SFLDG00002">
    <property type="entry name" value="C1.7:_P-type_atpase_like"/>
    <property type="match status" value="1"/>
</dbReference>
<dbReference type="SFLD" id="SFLDF00027">
    <property type="entry name" value="p-type_atpase"/>
    <property type="match status" value="1"/>
</dbReference>
<gene>
    <name evidence="22" type="ORF">B0W44_08030</name>
</gene>
<dbReference type="InterPro" id="IPR059000">
    <property type="entry name" value="ATPase_P-type_domA"/>
</dbReference>
<keyword evidence="8 19" id="KW-0479">Metal-binding</keyword>
<dbReference type="FunFam" id="2.70.150.10:FF:000020">
    <property type="entry name" value="Copper-exporting P-type ATPase A"/>
    <property type="match status" value="1"/>
</dbReference>
<dbReference type="GO" id="GO:0043682">
    <property type="term" value="F:P-type divalent copper transporter activity"/>
    <property type="evidence" value="ECO:0007669"/>
    <property type="project" value="TreeGrafter"/>
</dbReference>
<dbReference type="Pfam" id="PF00702">
    <property type="entry name" value="Hydrolase"/>
    <property type="match status" value="1"/>
</dbReference>
<evidence type="ECO:0000256" key="8">
    <source>
        <dbReference type="ARBA" id="ARBA00022723"/>
    </source>
</evidence>
<dbReference type="STRING" id="1471761.B0W44_08030"/>
<feature type="transmembrane region" description="Helical" evidence="19">
    <location>
        <begin position="679"/>
        <end position="696"/>
    </location>
</feature>
<feature type="transmembrane region" description="Helical" evidence="19">
    <location>
        <begin position="124"/>
        <end position="143"/>
    </location>
</feature>
<dbReference type="FunFam" id="3.30.70.100:FF:000005">
    <property type="entry name" value="Copper-exporting P-type ATPase A"/>
    <property type="match status" value="1"/>
</dbReference>
<keyword evidence="23" id="KW-1185">Reference proteome</keyword>
<feature type="transmembrane region" description="Helical" evidence="19">
    <location>
        <begin position="155"/>
        <end position="177"/>
    </location>
</feature>
<keyword evidence="9" id="KW-0677">Repeat</keyword>
<dbReference type="FunFam" id="3.40.50.1000:FF:000031">
    <property type="entry name" value="Probable copper-transporting ATPase HMA5"/>
    <property type="match status" value="1"/>
</dbReference>
<dbReference type="Pfam" id="PF00403">
    <property type="entry name" value="HMA"/>
    <property type="match status" value="1"/>
</dbReference>
<dbReference type="Gene3D" id="2.70.150.10">
    <property type="entry name" value="Calcium-transporting ATPase, cytoplasmic transduction domain A"/>
    <property type="match status" value="1"/>
</dbReference>
<feature type="transmembrane region" description="Helical" evidence="19">
    <location>
        <begin position="364"/>
        <end position="384"/>
    </location>
</feature>
<dbReference type="EMBL" id="CP019699">
    <property type="protein sequence ID" value="AQS55747.1"/>
    <property type="molecule type" value="Genomic_DNA"/>
</dbReference>
<dbReference type="OrthoDB" id="9813266at2"/>
<dbReference type="GO" id="GO:0140581">
    <property type="term" value="F:P-type monovalent copper transporter activity"/>
    <property type="evidence" value="ECO:0007669"/>
    <property type="project" value="UniProtKB-EC"/>
</dbReference>
<evidence type="ECO:0000256" key="16">
    <source>
        <dbReference type="ARBA" id="ARBA00023065"/>
    </source>
</evidence>
<feature type="coiled-coil region" evidence="20">
    <location>
        <begin position="68"/>
        <end position="95"/>
    </location>
</feature>
<dbReference type="EC" id="7.2.2.8" evidence="3"/>
<dbReference type="SUPFAM" id="SSF56784">
    <property type="entry name" value="HAD-like"/>
    <property type="match status" value="1"/>
</dbReference>
<dbReference type="PROSITE" id="PS50846">
    <property type="entry name" value="HMA_2"/>
    <property type="match status" value="1"/>
</dbReference>
<sequence length="730" mass="78001">MSAYKKTTLNITGMTCAACANRVEKSLSRLEGVSEANVNLANEKATVIYDESKVDIQTLIERVEKIGYGAKEATEDRVEEEKKEKERRYIKQRNAFLFGAVISIPFLVQMIGDLTGYHGLMMPASLQFILATLVQFTIGWRFIRGAYNALRGGSANMDVLVAMGTLAAYLYSTVLYFSGQREGFYFEASVIIITLIILGKLLEARAKGRTSEALKKLMGLQAKTAHVIRDGQIVDVPIEAVQVGDLLLVKSGEKIPVDGEIVEGRTAVDESMLTGESMPVEKETGDAVIGATLNTHGSIKIRATKVGKDTALSQIIRLVEEAQGTKAPIQSLADKVSGIFVPIVMGIAVLTFIITYFVSGFTPALVSAVAVLVIACPCALGLATPTAIMVGTGKGAEHGVLIKGAEHLQMMQDVGAIILDKTGTITKGEPEVTDVKAFGMNDNELLRLVASAEQASEHPLGKAIINGAKAKDLPLSDPKAYKAIPGKGIQATVDGKLIFVGNKTLMKEQGIELSPYLPEIEKLEQEGKTVMLVAENEAEGSVLLGYVAVADTVKETSRQAISELKQLGIEVIMMTGDNERTARAIAQQVGISRVLAEVLPEHKAEGVKKLKQEGKKVAMVGDGINDAPALAEADVGIAMGTGTDVAMEAADITLMRGDLLSIVDCIQLSKATMRKIKQNLGWAFGYNVLLIPVAAVGLLNPILAGAAMALSSVSVVTNTLFLNRWKPHHS</sequence>
<dbReference type="InterPro" id="IPR018303">
    <property type="entry name" value="ATPase_P-typ_P_site"/>
</dbReference>
<dbReference type="AlphaFoldDB" id="A0A1U9K6R1"/>
<name>A0A1U9K6R1_9BACL</name>
<feature type="transmembrane region" description="Helical" evidence="19">
    <location>
        <begin position="336"/>
        <end position="358"/>
    </location>
</feature>
<dbReference type="Gene3D" id="3.40.50.1000">
    <property type="entry name" value="HAD superfamily/HAD-like"/>
    <property type="match status" value="1"/>
</dbReference>
<evidence type="ECO:0000256" key="6">
    <source>
        <dbReference type="ARBA" id="ARBA00022553"/>
    </source>
</evidence>
<dbReference type="NCBIfam" id="TIGR01494">
    <property type="entry name" value="ATPase_P-type"/>
    <property type="match status" value="1"/>
</dbReference>
<evidence type="ECO:0000256" key="4">
    <source>
        <dbReference type="ARBA" id="ARBA00022448"/>
    </source>
</evidence>
<dbReference type="PRINTS" id="PR00119">
    <property type="entry name" value="CATATPASE"/>
</dbReference>